<evidence type="ECO:0000256" key="5">
    <source>
        <dbReference type="ARBA" id="ARBA00023159"/>
    </source>
</evidence>
<comment type="caution">
    <text evidence="11">The sequence shown here is derived from an EMBL/GenBank/DDBJ whole genome shotgun (WGS) entry which is preliminary data.</text>
</comment>
<comment type="subcellular location">
    <subcellularLocation>
        <location evidence="1">Nucleus</location>
    </subcellularLocation>
</comment>
<evidence type="ECO:0000256" key="1">
    <source>
        <dbReference type="ARBA" id="ARBA00004123"/>
    </source>
</evidence>
<feature type="region of interest" description="Disordered" evidence="8">
    <location>
        <begin position="793"/>
        <end position="911"/>
    </location>
</feature>
<dbReference type="GO" id="GO:0032783">
    <property type="term" value="C:super elongation complex"/>
    <property type="evidence" value="ECO:0007669"/>
    <property type="project" value="InterPro"/>
</dbReference>
<feature type="transmembrane region" description="Helical" evidence="9">
    <location>
        <begin position="31"/>
        <end position="49"/>
    </location>
</feature>
<dbReference type="GO" id="GO:0006368">
    <property type="term" value="P:transcription elongation by RNA polymerase II"/>
    <property type="evidence" value="ECO:0007669"/>
    <property type="project" value="InterPro"/>
</dbReference>
<keyword evidence="9" id="KW-0812">Transmembrane</keyword>
<proteinExistence type="inferred from homology"/>
<dbReference type="AlphaFoldDB" id="A0A8H3ED88"/>
<keyword evidence="3" id="KW-0597">Phosphoprotein</keyword>
<gene>
    <name evidence="11" type="ORF">RDB_LOCUS176267</name>
</gene>
<keyword evidence="5" id="KW-0010">Activator</keyword>
<dbReference type="Pfam" id="PF09816">
    <property type="entry name" value="EAF"/>
    <property type="match status" value="1"/>
</dbReference>
<dbReference type="PANTHER" id="PTHR15970:SF2">
    <property type="entry name" value="ELL-ASSOCIATED FACTOR EAF"/>
    <property type="match status" value="1"/>
</dbReference>
<evidence type="ECO:0000256" key="3">
    <source>
        <dbReference type="ARBA" id="ARBA00022553"/>
    </source>
</evidence>
<feature type="compositionally biased region" description="Acidic residues" evidence="8">
    <location>
        <begin position="1030"/>
        <end position="1047"/>
    </location>
</feature>
<feature type="compositionally biased region" description="Pro residues" evidence="8">
    <location>
        <begin position="853"/>
        <end position="866"/>
    </location>
</feature>
<evidence type="ECO:0000256" key="7">
    <source>
        <dbReference type="ARBA" id="ARBA00023242"/>
    </source>
</evidence>
<accession>A0A8H3ED88</accession>
<evidence type="ECO:0000256" key="4">
    <source>
        <dbReference type="ARBA" id="ARBA00023015"/>
    </source>
</evidence>
<evidence type="ECO:0000313" key="12">
    <source>
        <dbReference type="Proteomes" id="UP000663827"/>
    </source>
</evidence>
<evidence type="ECO:0000256" key="6">
    <source>
        <dbReference type="ARBA" id="ARBA00023163"/>
    </source>
</evidence>
<dbReference type="InterPro" id="IPR019194">
    <property type="entry name" value="Tscrpt_elong_fac_Eaf_N"/>
</dbReference>
<evidence type="ECO:0000256" key="9">
    <source>
        <dbReference type="SAM" id="Phobius"/>
    </source>
</evidence>
<keyword evidence="7" id="KW-0539">Nucleus</keyword>
<dbReference type="EMBL" id="CAJNJQ010006310">
    <property type="protein sequence ID" value="CAE7226385.1"/>
    <property type="molecule type" value="Genomic_DNA"/>
</dbReference>
<dbReference type="Proteomes" id="UP000663827">
    <property type="component" value="Unassembled WGS sequence"/>
</dbReference>
<feature type="transmembrane region" description="Helical" evidence="9">
    <location>
        <begin position="61"/>
        <end position="83"/>
    </location>
</feature>
<feature type="compositionally biased region" description="Pro residues" evidence="8">
    <location>
        <begin position="988"/>
        <end position="997"/>
    </location>
</feature>
<organism evidence="11 12">
    <name type="scientific">Rhizoctonia solani</name>
    <dbReference type="NCBI Taxonomy" id="456999"/>
    <lineage>
        <taxon>Eukaryota</taxon>
        <taxon>Fungi</taxon>
        <taxon>Dikarya</taxon>
        <taxon>Basidiomycota</taxon>
        <taxon>Agaricomycotina</taxon>
        <taxon>Agaricomycetes</taxon>
        <taxon>Cantharellales</taxon>
        <taxon>Ceratobasidiaceae</taxon>
        <taxon>Rhizoctonia</taxon>
    </lineage>
</organism>
<keyword evidence="4" id="KW-0805">Transcription regulation</keyword>
<feature type="compositionally biased region" description="Acidic residues" evidence="8">
    <location>
        <begin position="1061"/>
        <end position="1082"/>
    </location>
</feature>
<dbReference type="GO" id="GO:0003711">
    <property type="term" value="F:transcription elongation factor activity"/>
    <property type="evidence" value="ECO:0007669"/>
    <property type="project" value="TreeGrafter"/>
</dbReference>
<evidence type="ECO:0000313" key="11">
    <source>
        <dbReference type="EMBL" id="CAE7226385.1"/>
    </source>
</evidence>
<sequence length="1082" mass="117681">MLPSTPLPRSPIPPGLAGGSGWLARFEPAPVLPLVIHTLLCIVAFPAIYYLSPVANGLSMFWARVIVGGIAGAIGLSLGVSLLDLGRRGIEAALWATIVHESMSGDMGGVTLSELNYHTANPDSPWAAVLLLYRRWFKHRGTGRSRRKEYDGAPWSLYIVLFLLTVTISACLVFVFGRVVDIYTRQVTQADVYREVTVIGDLSPEDIQRSSALEKAFAAYTFTWSLTPFSATAHLPKDRSFRVPRPSGSGVEDALHFAETYTRQLVPGGTGFGTFFPNTTAVWANASSVGTKPTTNSGETIRWPRWGERTICQTMREIPNNGIVIDPKRNTTQNLTYAYVTKAAIQGLLEYAEISNRSLAQLPPVNFTSYMDPGDEPAPGVRESDVGLMGKWWDNGVAHQFRSAALDRGDAGHGWTMLEIILVRLNEAYTPLAQFPQYVPGGDAASRNRIGLDAAICVSEIRPYMLDAYNNTAGLPTTLGYMYDGDKFNTTGKRMEGEWMKGVQRGISSSGKWVPFANAHFNSRNTILKDNGRDWHYVPNPTVVSFTGNSEPGNYTQLVASEIQDVLGDVDCQHLLPYLVGSQPIIAHLYPDKASTLAYIKVYLVWLIVSLIGNLPNPSATLKLPRSSSISFRPLGRAASAQPEPPPPTGGSMAQIEAKSWGAGVTVPEGRCVVNLDDSALRMLEPAQHRKNSAQSTYHSFKYHFKPESIDIRKAGKVQMPDPPRAAGDGGAALDVELLGPNSEDKHLFTAVEQATKDLDVFMIFDPTTGAFTMYEAESSVILSYDRAASKAASRSRSKMSPTSQPLPIPTLPKAAPSPTAPVRLPTANIEPPTADPVKRTATAPKAKRPKPKPAPAPKQPTPPPAQEEAEEGELEPVSVPIPTQSDMMEVDTATPTAEAESGEVEAEPEGILPWHAVATTIHKRAAAKTSAFTAADPEEEIIDFGPSLGGSRDPPAKKGQNKSAARSGGIVFPKAAPRQHQHREPPRPVPVPPPVQSNPDSDEDQFEEIVPVVQDELETEMMKMLRESSEEEGDEEEEDDEEEDGFDVQAFEQALAQEVPQDEEDSDDDSDDDSSSEDEDD</sequence>
<comment type="similarity">
    <text evidence="2">Belongs to the EAF family.</text>
</comment>
<keyword evidence="6" id="KW-0804">Transcription</keyword>
<dbReference type="PANTHER" id="PTHR15970">
    <property type="entry name" value="ELL-ASSOCIATED FACTOR EAF"/>
    <property type="match status" value="1"/>
</dbReference>
<protein>
    <recommendedName>
        <fullName evidence="10">Transcription elongation factor Eaf N-terminal domain-containing protein</fullName>
    </recommendedName>
</protein>
<evidence type="ECO:0000256" key="8">
    <source>
        <dbReference type="SAM" id="MobiDB-lite"/>
    </source>
</evidence>
<dbReference type="InterPro" id="IPR027093">
    <property type="entry name" value="EAF_fam"/>
</dbReference>
<feature type="domain" description="Transcription elongation factor Eaf N-terminal" evidence="10">
    <location>
        <begin position="690"/>
        <end position="788"/>
    </location>
</feature>
<feature type="transmembrane region" description="Helical" evidence="9">
    <location>
        <begin position="155"/>
        <end position="176"/>
    </location>
</feature>
<feature type="region of interest" description="Disordered" evidence="8">
    <location>
        <begin position="927"/>
        <end position="1082"/>
    </location>
</feature>
<evidence type="ECO:0000259" key="10">
    <source>
        <dbReference type="Pfam" id="PF09816"/>
    </source>
</evidence>
<keyword evidence="9" id="KW-1133">Transmembrane helix</keyword>
<name>A0A8H3ED88_9AGAM</name>
<reference evidence="11" key="1">
    <citation type="submission" date="2021-01" db="EMBL/GenBank/DDBJ databases">
        <authorList>
            <person name="Kaushik A."/>
        </authorList>
    </citation>
    <scope>NUCLEOTIDE SEQUENCE</scope>
    <source>
        <strain evidence="11">AG5</strain>
    </source>
</reference>
<evidence type="ECO:0000256" key="2">
    <source>
        <dbReference type="ARBA" id="ARBA00007798"/>
    </source>
</evidence>
<keyword evidence="9" id="KW-0472">Membrane</keyword>
<feature type="region of interest" description="Disordered" evidence="8">
    <location>
        <begin position="635"/>
        <end position="654"/>
    </location>
</feature>